<dbReference type="EMBL" id="HBKN01005051">
    <property type="protein sequence ID" value="CAE2257413.1"/>
    <property type="molecule type" value="Transcribed_RNA"/>
</dbReference>
<keyword evidence="2" id="KW-1133">Transmembrane helix</keyword>
<feature type="compositionally biased region" description="Gly residues" evidence="1">
    <location>
        <begin position="326"/>
        <end position="335"/>
    </location>
</feature>
<evidence type="ECO:0000256" key="2">
    <source>
        <dbReference type="SAM" id="Phobius"/>
    </source>
</evidence>
<dbReference type="PANTHER" id="PTHR24637">
    <property type="entry name" value="COLLAGEN"/>
    <property type="match status" value="1"/>
</dbReference>
<sequence length="366" mass="39578">MEGVTQIAAERRPPVDSRPAKEMRYGFIGLVVFVALAATVFLVDRADLNIGPSVLVDSRKGELVRIQSGTPIVLNRGRKVEEKKVLGAMGTLESKLRNLEQSTSFKMPRNSDLKVAKGEVLKLYPISGTGAQHVNPINGRCLYGKDKRTGECRLYPYPRYTMEGKLNLPPPRGPPDDNGYRSSPPVKFPKALMSVAGEIERKSGDLDFQEKVKQEMQQNEAIMEALQKHILKQESTISEQEADLQMLQDEVKLAKDRVSTELENFKDDIKDKIKKKASQVGPEGPEGLRGPPGMDGFPGRPGDAGDPGPTGRPGIPGPPGPPGPQGEMGGNGDRGTPGRQGREGPPGPPGPQGYRAVDPACRFGGC</sequence>
<dbReference type="AlphaFoldDB" id="A0A7S4JB27"/>
<gene>
    <name evidence="3" type="ORF">GTHE00462_LOCUS4153</name>
</gene>
<dbReference type="Pfam" id="PF01391">
    <property type="entry name" value="Collagen"/>
    <property type="match status" value="1"/>
</dbReference>
<feature type="compositionally biased region" description="Low complexity" evidence="1">
    <location>
        <begin position="281"/>
        <end position="313"/>
    </location>
</feature>
<dbReference type="PANTHER" id="PTHR24637:SF421">
    <property type="entry name" value="CUTICLE COLLAGEN DPY-2"/>
    <property type="match status" value="1"/>
</dbReference>
<feature type="region of interest" description="Disordered" evidence="1">
    <location>
        <begin position="273"/>
        <end position="366"/>
    </location>
</feature>
<dbReference type="InterPro" id="IPR008160">
    <property type="entry name" value="Collagen"/>
</dbReference>
<feature type="compositionally biased region" description="Pro residues" evidence="1">
    <location>
        <begin position="315"/>
        <end position="324"/>
    </location>
</feature>
<keyword evidence="2" id="KW-0472">Membrane</keyword>
<protein>
    <submittedName>
        <fullName evidence="3">Uncharacterized protein</fullName>
    </submittedName>
</protein>
<name>A0A7S4JB27_GUITH</name>
<organism evidence="3">
    <name type="scientific">Guillardia theta</name>
    <name type="common">Cryptophyte</name>
    <name type="synonym">Cryptomonas phi</name>
    <dbReference type="NCBI Taxonomy" id="55529"/>
    <lineage>
        <taxon>Eukaryota</taxon>
        <taxon>Cryptophyceae</taxon>
        <taxon>Pyrenomonadales</taxon>
        <taxon>Geminigeraceae</taxon>
        <taxon>Guillardia</taxon>
    </lineage>
</organism>
<feature type="region of interest" description="Disordered" evidence="1">
    <location>
        <begin position="163"/>
        <end position="183"/>
    </location>
</feature>
<accession>A0A7S4JB27</accession>
<evidence type="ECO:0000313" key="3">
    <source>
        <dbReference type="EMBL" id="CAE2257413.1"/>
    </source>
</evidence>
<feature type="transmembrane region" description="Helical" evidence="2">
    <location>
        <begin position="25"/>
        <end position="43"/>
    </location>
</feature>
<evidence type="ECO:0000256" key="1">
    <source>
        <dbReference type="SAM" id="MobiDB-lite"/>
    </source>
</evidence>
<keyword evidence="2" id="KW-0812">Transmembrane</keyword>
<proteinExistence type="predicted"/>
<reference evidence="3" key="1">
    <citation type="submission" date="2021-01" db="EMBL/GenBank/DDBJ databases">
        <authorList>
            <person name="Corre E."/>
            <person name="Pelletier E."/>
            <person name="Niang G."/>
            <person name="Scheremetjew M."/>
            <person name="Finn R."/>
            <person name="Kale V."/>
            <person name="Holt S."/>
            <person name="Cochrane G."/>
            <person name="Meng A."/>
            <person name="Brown T."/>
            <person name="Cohen L."/>
        </authorList>
    </citation>
    <scope>NUCLEOTIDE SEQUENCE</scope>
    <source>
        <strain evidence="3">CCMP 2712</strain>
    </source>
</reference>